<dbReference type="Proteomes" id="UP000481109">
    <property type="component" value="Unassembled WGS sequence"/>
</dbReference>
<gene>
    <name evidence="2" type="ORF">G6045_14265</name>
</gene>
<evidence type="ECO:0000313" key="2">
    <source>
        <dbReference type="EMBL" id="NGO76819.1"/>
    </source>
</evidence>
<comment type="caution">
    <text evidence="2">The sequence shown here is derived from an EMBL/GenBank/DDBJ whole genome shotgun (WGS) entry which is preliminary data.</text>
</comment>
<name>A0A6G4XGZ1_9ACTN</name>
<dbReference type="EMBL" id="JAAKZW010000046">
    <property type="protein sequence ID" value="NGO76819.1"/>
    <property type="molecule type" value="Genomic_DNA"/>
</dbReference>
<dbReference type="RefSeq" id="WP_165332308.1">
    <property type="nucleotide sequence ID" value="NZ_JAAKZW010000046.1"/>
</dbReference>
<organism evidence="2 3">
    <name type="scientific">Streptomyces mesophilus</name>
    <dbReference type="NCBI Taxonomy" id="1775132"/>
    <lineage>
        <taxon>Bacteria</taxon>
        <taxon>Bacillati</taxon>
        <taxon>Actinomycetota</taxon>
        <taxon>Actinomycetes</taxon>
        <taxon>Kitasatosporales</taxon>
        <taxon>Streptomycetaceae</taxon>
        <taxon>Streptomyces</taxon>
    </lineage>
</organism>
<sequence length="167" mass="18508">MTAVPQDVVELILKDHRTMEDLLRLMRSVEADRPAALLDFADLFIAHGEATEVTVHPTLRFCVDAPAEAVKHCAAQHLEGSKILLALLEVAVTGSWEWDWRLEQLTRAVSRHIDDEERTFLNGACEHLSRTDRTELGAAFAAVRGQVFTSGGTLNAVHGFVRDRVPA</sequence>
<dbReference type="AlphaFoldDB" id="A0A6G4XGZ1"/>
<feature type="domain" description="Hemerythrin-like" evidence="1">
    <location>
        <begin position="8"/>
        <end position="121"/>
    </location>
</feature>
<evidence type="ECO:0000259" key="1">
    <source>
        <dbReference type="Pfam" id="PF01814"/>
    </source>
</evidence>
<protein>
    <submittedName>
        <fullName evidence="2">Hemerythrin domain-containing protein</fullName>
    </submittedName>
</protein>
<reference evidence="2 3" key="1">
    <citation type="submission" date="2020-02" db="EMBL/GenBank/DDBJ databases">
        <title>Whole-genome analyses of novel actinobacteria.</title>
        <authorList>
            <person name="Sahin N."/>
            <person name="Tokatli A."/>
        </authorList>
    </citation>
    <scope>NUCLEOTIDE SEQUENCE [LARGE SCALE GENOMIC DNA]</scope>
    <source>
        <strain evidence="2 3">YC504</strain>
    </source>
</reference>
<accession>A0A6G4XGZ1</accession>
<dbReference type="Pfam" id="PF01814">
    <property type="entry name" value="Hemerythrin"/>
    <property type="match status" value="1"/>
</dbReference>
<proteinExistence type="predicted"/>
<evidence type="ECO:0000313" key="3">
    <source>
        <dbReference type="Proteomes" id="UP000481109"/>
    </source>
</evidence>
<dbReference type="Gene3D" id="1.20.120.520">
    <property type="entry name" value="nmb1532 protein domain like"/>
    <property type="match status" value="1"/>
</dbReference>
<dbReference type="PANTHER" id="PTHR35585:SF1">
    <property type="entry name" value="HHE DOMAIN PROTEIN (AFU_ORTHOLOGUE AFUA_4G00730)"/>
    <property type="match status" value="1"/>
</dbReference>
<keyword evidence="3" id="KW-1185">Reference proteome</keyword>
<dbReference type="PANTHER" id="PTHR35585">
    <property type="entry name" value="HHE DOMAIN PROTEIN (AFU_ORTHOLOGUE AFUA_4G00730)"/>
    <property type="match status" value="1"/>
</dbReference>
<dbReference type="InterPro" id="IPR012312">
    <property type="entry name" value="Hemerythrin-like"/>
</dbReference>